<dbReference type="Pfam" id="PF02018">
    <property type="entry name" value="CBM_4_9"/>
    <property type="match status" value="1"/>
</dbReference>
<keyword evidence="2" id="KW-0677">Repeat</keyword>
<protein>
    <recommendedName>
        <fullName evidence="6">GH10 domain-containing protein</fullName>
    </recommendedName>
</protein>
<comment type="similarity">
    <text evidence="1">Belongs to the glycosyl hydrolase 10 (cellulase F) family.</text>
</comment>
<dbReference type="Proteomes" id="UP001630127">
    <property type="component" value="Unassembled WGS sequence"/>
</dbReference>
<dbReference type="SUPFAM" id="SSF49785">
    <property type="entry name" value="Galactose-binding domain-like"/>
    <property type="match status" value="1"/>
</dbReference>
<dbReference type="PANTHER" id="PTHR31490:SF2">
    <property type="entry name" value="GLYCOSYL HYDROLASE FAMILY 10 PROTEIN"/>
    <property type="match status" value="1"/>
</dbReference>
<feature type="domain" description="GH10" evidence="6">
    <location>
        <begin position="186"/>
        <end position="480"/>
    </location>
</feature>
<accession>A0ABD2Z7C5</accession>
<keyword evidence="3" id="KW-0378">Hydrolase</keyword>
<dbReference type="PROSITE" id="PS51760">
    <property type="entry name" value="GH10_2"/>
    <property type="match status" value="1"/>
</dbReference>
<dbReference type="Pfam" id="PF00331">
    <property type="entry name" value="Glyco_hydro_10"/>
    <property type="match status" value="1"/>
</dbReference>
<dbReference type="EMBL" id="JBJUIK010000010">
    <property type="protein sequence ID" value="KAL3515369.1"/>
    <property type="molecule type" value="Genomic_DNA"/>
</dbReference>
<dbReference type="InterPro" id="IPR001000">
    <property type="entry name" value="GH10_dom"/>
</dbReference>
<keyword evidence="4" id="KW-0119">Carbohydrate metabolism</keyword>
<evidence type="ECO:0000256" key="4">
    <source>
        <dbReference type="ARBA" id="ARBA00023277"/>
    </source>
</evidence>
<dbReference type="AlphaFoldDB" id="A0ABD2Z7C5"/>
<evidence type="ECO:0000313" key="8">
    <source>
        <dbReference type="Proteomes" id="UP001630127"/>
    </source>
</evidence>
<dbReference type="InterPro" id="IPR044846">
    <property type="entry name" value="GH10"/>
</dbReference>
<gene>
    <name evidence="7" type="ORF">ACH5RR_022271</name>
</gene>
<dbReference type="InterPro" id="IPR008979">
    <property type="entry name" value="Galactose-bd-like_sf"/>
</dbReference>
<evidence type="ECO:0000256" key="3">
    <source>
        <dbReference type="ARBA" id="ARBA00022801"/>
    </source>
</evidence>
<sequence>MNFWCLEKPLKPQYGGGIVINPEISEGLKGWSKFGDAKLEQRISKDGNKFIVVSDRKALHDSPSQKFYLEKEKFYIISAWLRVSEGKSEITAAFETSTGNIKNAGTVFAQSGCWSMLKGGLVVNASGPAQLHFRSKDATSEVWVDSISLQPFNQDEWKAHQDQNIEKIRKSKVRFQAFDSQGQPLSNANISILAIRSNFPFGVAINKNILNNQAYQSWFSSRFKLTVFENEFKWFSTESSPGREDYSVADALVQFAQRSGAIIRGHNIFWEDPQFNPSWVVNLSPGAFRAAADKRVNSIVSRYRGKLIHWDVVNENLHHNLLESKLGATASALYYRRANQLDGRATPFLNDFNTIEKRNDQTSAPPKYLAKIRELRSQGYRGPLGIGLEGHFDDPDLAYIRASIDLLASARLPIWVTELDVSNRPNQAVFLDQIIREVVSHQAVQGLLIWSAWSPQGCFRMCLTDNNFRNLPTGNVVDRIIRKFEHEGLIVTTDDQGYFETSLFHGDYEAKISHPAVTSSSSVAIKFKVSPTVNQETLNVKLSPLN</sequence>
<dbReference type="SMART" id="SM00633">
    <property type="entry name" value="Glyco_10"/>
    <property type="match status" value="1"/>
</dbReference>
<dbReference type="PANTHER" id="PTHR31490">
    <property type="entry name" value="GLYCOSYL HYDROLASE"/>
    <property type="match status" value="1"/>
</dbReference>
<proteinExistence type="inferred from homology"/>
<dbReference type="Gene3D" id="2.60.120.260">
    <property type="entry name" value="Galactose-binding domain-like"/>
    <property type="match status" value="1"/>
</dbReference>
<keyword evidence="8" id="KW-1185">Reference proteome</keyword>
<evidence type="ECO:0000259" key="6">
    <source>
        <dbReference type="PROSITE" id="PS51760"/>
    </source>
</evidence>
<evidence type="ECO:0000313" key="7">
    <source>
        <dbReference type="EMBL" id="KAL3515369.1"/>
    </source>
</evidence>
<dbReference type="GO" id="GO:0000272">
    <property type="term" value="P:polysaccharide catabolic process"/>
    <property type="evidence" value="ECO:0007669"/>
    <property type="project" value="UniProtKB-KW"/>
</dbReference>
<name>A0ABD2Z7C5_9GENT</name>
<keyword evidence="5" id="KW-0624">Polysaccharide degradation</keyword>
<dbReference type="GO" id="GO:0031176">
    <property type="term" value="F:endo-1,4-beta-xylanase activity"/>
    <property type="evidence" value="ECO:0007669"/>
    <property type="project" value="UniProtKB-ARBA"/>
</dbReference>
<dbReference type="SUPFAM" id="SSF51445">
    <property type="entry name" value="(Trans)glycosidases"/>
    <property type="match status" value="1"/>
</dbReference>
<dbReference type="InterPro" id="IPR017853">
    <property type="entry name" value="GH"/>
</dbReference>
<dbReference type="Gene3D" id="3.20.20.80">
    <property type="entry name" value="Glycosidases"/>
    <property type="match status" value="1"/>
</dbReference>
<organism evidence="7 8">
    <name type="scientific">Cinchona calisaya</name>
    <dbReference type="NCBI Taxonomy" id="153742"/>
    <lineage>
        <taxon>Eukaryota</taxon>
        <taxon>Viridiplantae</taxon>
        <taxon>Streptophyta</taxon>
        <taxon>Embryophyta</taxon>
        <taxon>Tracheophyta</taxon>
        <taxon>Spermatophyta</taxon>
        <taxon>Magnoliopsida</taxon>
        <taxon>eudicotyledons</taxon>
        <taxon>Gunneridae</taxon>
        <taxon>Pentapetalae</taxon>
        <taxon>asterids</taxon>
        <taxon>lamiids</taxon>
        <taxon>Gentianales</taxon>
        <taxon>Rubiaceae</taxon>
        <taxon>Cinchonoideae</taxon>
        <taxon>Cinchoneae</taxon>
        <taxon>Cinchona</taxon>
    </lineage>
</organism>
<dbReference type="InterPro" id="IPR003305">
    <property type="entry name" value="CenC_carb-bd"/>
</dbReference>
<reference evidence="7 8" key="1">
    <citation type="submission" date="2024-11" db="EMBL/GenBank/DDBJ databases">
        <title>A near-complete genome assembly of Cinchona calisaya.</title>
        <authorList>
            <person name="Lian D.C."/>
            <person name="Zhao X.W."/>
            <person name="Wei L."/>
        </authorList>
    </citation>
    <scope>NUCLEOTIDE SEQUENCE [LARGE SCALE GENOMIC DNA]</scope>
    <source>
        <tissue evidence="7">Nenye</tissue>
    </source>
</reference>
<comment type="caution">
    <text evidence="7">The sequence shown here is derived from an EMBL/GenBank/DDBJ whole genome shotgun (WGS) entry which is preliminary data.</text>
</comment>
<evidence type="ECO:0000256" key="5">
    <source>
        <dbReference type="ARBA" id="ARBA00023326"/>
    </source>
</evidence>
<evidence type="ECO:0000256" key="1">
    <source>
        <dbReference type="ARBA" id="ARBA00007495"/>
    </source>
</evidence>
<evidence type="ECO:0000256" key="2">
    <source>
        <dbReference type="ARBA" id="ARBA00022737"/>
    </source>
</evidence>